<proteinExistence type="predicted"/>
<dbReference type="EMBL" id="CADCVH010000024">
    <property type="protein sequence ID" value="CAA9450358.1"/>
    <property type="molecule type" value="Genomic_DNA"/>
</dbReference>
<name>A0A6J4QX22_9ACTN</name>
<evidence type="ECO:0000313" key="2">
    <source>
        <dbReference type="EMBL" id="CAA9450358.1"/>
    </source>
</evidence>
<dbReference type="AlphaFoldDB" id="A0A6J4QX22"/>
<organism evidence="2">
    <name type="scientific">uncultured Rubrobacteraceae bacterium</name>
    <dbReference type="NCBI Taxonomy" id="349277"/>
    <lineage>
        <taxon>Bacteria</taxon>
        <taxon>Bacillati</taxon>
        <taxon>Actinomycetota</taxon>
        <taxon>Rubrobacteria</taxon>
        <taxon>Rubrobacterales</taxon>
        <taxon>Rubrobacteraceae</taxon>
        <taxon>environmental samples</taxon>
    </lineage>
</organism>
<accession>A0A6J4QX22</accession>
<evidence type="ECO:0000256" key="1">
    <source>
        <dbReference type="SAM" id="SignalP"/>
    </source>
</evidence>
<feature type="signal peptide" evidence="1">
    <location>
        <begin position="1"/>
        <end position="20"/>
    </location>
</feature>
<feature type="chain" id="PRO_5026841746" evidence="1">
    <location>
        <begin position="21"/>
        <end position="134"/>
    </location>
</feature>
<gene>
    <name evidence="2" type="ORF">AVDCRST_MAG02-829</name>
</gene>
<keyword evidence="1" id="KW-0732">Signal</keyword>
<reference evidence="2" key="1">
    <citation type="submission" date="2020-02" db="EMBL/GenBank/DDBJ databases">
        <authorList>
            <person name="Meier V. D."/>
        </authorList>
    </citation>
    <scope>NUCLEOTIDE SEQUENCE</scope>
    <source>
        <strain evidence="2">AVDCRST_MAG02</strain>
    </source>
</reference>
<sequence length="134" mass="13979">MLLGATMAIVAVLAVGMASADPVNSKNAQIFTFDCGGEEVTLVAIGNSRGAAFSVVDTTGNFVLMRVEGTETFTDPETGEVVEYEFEFSTGQGEKKGLQGSLTTCDDSGSFEDPELGTVTVDITVTGFFTPRTG</sequence>
<protein>
    <submittedName>
        <fullName evidence="2">Uncharacterized protein</fullName>
    </submittedName>
</protein>